<dbReference type="AlphaFoldDB" id="A0AAD5VND3"/>
<organism evidence="2 3">
    <name type="scientific">Leucocoprinus birnbaumii</name>
    <dbReference type="NCBI Taxonomy" id="56174"/>
    <lineage>
        <taxon>Eukaryota</taxon>
        <taxon>Fungi</taxon>
        <taxon>Dikarya</taxon>
        <taxon>Basidiomycota</taxon>
        <taxon>Agaricomycotina</taxon>
        <taxon>Agaricomycetes</taxon>
        <taxon>Agaricomycetidae</taxon>
        <taxon>Agaricales</taxon>
        <taxon>Agaricineae</taxon>
        <taxon>Agaricaceae</taxon>
        <taxon>Leucocoprinus</taxon>
    </lineage>
</organism>
<name>A0AAD5VND3_9AGAR</name>
<reference evidence="2" key="1">
    <citation type="submission" date="2022-07" db="EMBL/GenBank/DDBJ databases">
        <title>Genome Sequence of Leucocoprinus birnbaumii.</title>
        <authorList>
            <person name="Buettner E."/>
        </authorList>
    </citation>
    <scope>NUCLEOTIDE SEQUENCE</scope>
    <source>
        <strain evidence="2">VT141</strain>
    </source>
</reference>
<feature type="transmembrane region" description="Helical" evidence="1">
    <location>
        <begin position="124"/>
        <end position="152"/>
    </location>
</feature>
<keyword evidence="1" id="KW-1133">Transmembrane helix</keyword>
<keyword evidence="3" id="KW-1185">Reference proteome</keyword>
<evidence type="ECO:0000313" key="2">
    <source>
        <dbReference type="EMBL" id="KAJ3560289.1"/>
    </source>
</evidence>
<evidence type="ECO:0000313" key="3">
    <source>
        <dbReference type="Proteomes" id="UP001213000"/>
    </source>
</evidence>
<protein>
    <submittedName>
        <fullName evidence="2">Uncharacterized protein</fullName>
    </submittedName>
</protein>
<evidence type="ECO:0000256" key="1">
    <source>
        <dbReference type="SAM" id="Phobius"/>
    </source>
</evidence>
<comment type="caution">
    <text evidence="2">The sequence shown here is derived from an EMBL/GenBank/DDBJ whole genome shotgun (WGS) entry which is preliminary data.</text>
</comment>
<dbReference type="Proteomes" id="UP001213000">
    <property type="component" value="Unassembled WGS sequence"/>
</dbReference>
<keyword evidence="1" id="KW-0812">Transmembrane</keyword>
<gene>
    <name evidence="2" type="ORF">NP233_g10935</name>
</gene>
<accession>A0AAD5VND3</accession>
<feature type="transmembrane region" description="Helical" evidence="1">
    <location>
        <begin position="43"/>
        <end position="62"/>
    </location>
</feature>
<dbReference type="EMBL" id="JANIEX010001201">
    <property type="protein sequence ID" value="KAJ3560289.1"/>
    <property type="molecule type" value="Genomic_DNA"/>
</dbReference>
<keyword evidence="1" id="KW-0472">Membrane</keyword>
<feature type="transmembrane region" description="Helical" evidence="1">
    <location>
        <begin position="12"/>
        <end position="31"/>
    </location>
</feature>
<proteinExistence type="predicted"/>
<sequence>MKNLQSDWENILIAYNVLSIFSVLLIIVTLLPPLLSRSVHRRLPWYSHMLSWLVFSAALLVLMGHQTDKKPPAELCFLQSALLYATPPLIAFSMACYLLDITLQVATLLDKKSLLRKSLLEKKFGISVILGLLPWVIFWAVIIEVSIVFATANDMFKPSGDLEIHLFCHYNSKST</sequence>
<feature type="transmembrane region" description="Helical" evidence="1">
    <location>
        <begin position="82"/>
        <end position="103"/>
    </location>
</feature>